<proteinExistence type="predicted"/>
<protein>
    <submittedName>
        <fullName evidence="1">Uncharacterized protein</fullName>
    </submittedName>
</protein>
<gene>
    <name evidence="1" type="ORF">CT19425_U60002</name>
</gene>
<organism evidence="1 2">
    <name type="scientific">Cupriavidus taiwanensis</name>
    <dbReference type="NCBI Taxonomy" id="164546"/>
    <lineage>
        <taxon>Bacteria</taxon>
        <taxon>Pseudomonadati</taxon>
        <taxon>Pseudomonadota</taxon>
        <taxon>Betaproteobacteria</taxon>
        <taxon>Burkholderiales</taxon>
        <taxon>Burkholderiaceae</taxon>
        <taxon>Cupriavidus</taxon>
    </lineage>
</organism>
<name>A0A375I6R6_9BURK</name>
<evidence type="ECO:0000313" key="1">
    <source>
        <dbReference type="EMBL" id="SPK70506.1"/>
    </source>
</evidence>
<reference evidence="1 2" key="1">
    <citation type="submission" date="2018-01" db="EMBL/GenBank/DDBJ databases">
        <authorList>
            <person name="Gaut B.S."/>
            <person name="Morton B.R."/>
            <person name="Clegg M.T."/>
            <person name="Duvall M.R."/>
        </authorList>
    </citation>
    <scope>NUCLEOTIDE SEQUENCE [LARGE SCALE GENOMIC DNA]</scope>
    <source>
        <strain evidence="1">Cupriavidus taiwanensis LMG 19425</strain>
    </source>
</reference>
<dbReference type="AlphaFoldDB" id="A0A375I6R6"/>
<accession>A0A375I6R6</accession>
<dbReference type="EMBL" id="OOEF01000056">
    <property type="protein sequence ID" value="SPK70506.1"/>
    <property type="molecule type" value="Genomic_DNA"/>
</dbReference>
<sequence length="22" mass="2336">MRFARGGMLSSGALLDEAARLL</sequence>
<evidence type="ECO:0000313" key="2">
    <source>
        <dbReference type="Proteomes" id="UP000255505"/>
    </source>
</evidence>
<dbReference type="Proteomes" id="UP000255505">
    <property type="component" value="Unassembled WGS sequence"/>
</dbReference>